<dbReference type="GO" id="GO:0015413">
    <property type="term" value="F:ABC-type nickel transporter activity"/>
    <property type="evidence" value="ECO:0007669"/>
    <property type="project" value="UniProtKB-EC"/>
</dbReference>
<evidence type="ECO:0000256" key="1">
    <source>
        <dbReference type="ARBA" id="ARBA00004202"/>
    </source>
</evidence>
<feature type="domain" description="ABC transporter" evidence="13">
    <location>
        <begin position="4"/>
        <end position="251"/>
    </location>
</feature>
<proteinExistence type="predicted"/>
<dbReference type="EC" id="7.2.2.11" evidence="10"/>
<evidence type="ECO:0000256" key="12">
    <source>
        <dbReference type="ARBA" id="ARBA00048610"/>
    </source>
</evidence>
<dbReference type="NCBIfam" id="TIGR01727">
    <property type="entry name" value="oligo_HPY"/>
    <property type="match status" value="1"/>
</dbReference>
<protein>
    <recommendedName>
        <fullName evidence="11">Nickel import system ATP-binding protein NikD</fullName>
        <ecNumber evidence="10">7.2.2.11</ecNumber>
    </recommendedName>
</protein>
<dbReference type="Gene3D" id="3.40.50.300">
    <property type="entry name" value="P-loop containing nucleotide triphosphate hydrolases"/>
    <property type="match status" value="1"/>
</dbReference>
<comment type="caution">
    <text evidence="14">The sequence shown here is derived from an EMBL/GenBank/DDBJ whole genome shotgun (WGS) entry which is preliminary data.</text>
</comment>
<dbReference type="RefSeq" id="WP_048195732.1">
    <property type="nucleotide sequence ID" value="NZ_CAAGSM010000001.1"/>
</dbReference>
<dbReference type="GO" id="GO:0005524">
    <property type="term" value="F:ATP binding"/>
    <property type="evidence" value="ECO:0007669"/>
    <property type="project" value="UniProtKB-KW"/>
</dbReference>
<dbReference type="Proteomes" id="UP000029859">
    <property type="component" value="Unassembled WGS sequence"/>
</dbReference>
<gene>
    <name evidence="14" type="primary">dppD</name>
    <name evidence="14" type="ORF">LI82_11490</name>
</gene>
<evidence type="ECO:0000256" key="5">
    <source>
        <dbReference type="ARBA" id="ARBA00022840"/>
    </source>
</evidence>
<evidence type="ECO:0000256" key="9">
    <source>
        <dbReference type="ARBA" id="ARBA00038669"/>
    </source>
</evidence>
<evidence type="ECO:0000256" key="10">
    <source>
        <dbReference type="ARBA" id="ARBA00039098"/>
    </source>
</evidence>
<dbReference type="Pfam" id="PF00005">
    <property type="entry name" value="ABC_tran"/>
    <property type="match status" value="1"/>
</dbReference>
<dbReference type="PANTHER" id="PTHR43297:SF13">
    <property type="entry name" value="NICKEL ABC TRANSPORTER, ATP-BINDING PROTEIN"/>
    <property type="match status" value="1"/>
</dbReference>
<evidence type="ECO:0000256" key="3">
    <source>
        <dbReference type="ARBA" id="ARBA00022475"/>
    </source>
</evidence>
<dbReference type="CDD" id="cd03257">
    <property type="entry name" value="ABC_NikE_OppD_transporters"/>
    <property type="match status" value="1"/>
</dbReference>
<keyword evidence="6" id="KW-1278">Translocase</keyword>
<dbReference type="SUPFAM" id="SSF52540">
    <property type="entry name" value="P-loop containing nucleoside triphosphate hydrolases"/>
    <property type="match status" value="1"/>
</dbReference>
<comment type="subunit">
    <text evidence="9">The complex is composed of two ATP-binding proteins (NikD and NikE), two transmembrane proteins (NikB and NikC) and a solute-binding protein (NikA).</text>
</comment>
<evidence type="ECO:0000256" key="11">
    <source>
        <dbReference type="ARBA" id="ARBA00044143"/>
    </source>
</evidence>
<dbReference type="AlphaFoldDB" id="A0A099T264"/>
<evidence type="ECO:0000256" key="4">
    <source>
        <dbReference type="ARBA" id="ARBA00022741"/>
    </source>
</evidence>
<keyword evidence="15" id="KW-1185">Reference proteome</keyword>
<dbReference type="Pfam" id="PF08352">
    <property type="entry name" value="oligo_HPY"/>
    <property type="match status" value="1"/>
</dbReference>
<dbReference type="InterPro" id="IPR050388">
    <property type="entry name" value="ABC_Ni/Peptide_Import"/>
</dbReference>
<evidence type="ECO:0000259" key="13">
    <source>
        <dbReference type="PROSITE" id="PS50893"/>
    </source>
</evidence>
<dbReference type="PROSITE" id="PS50893">
    <property type="entry name" value="ABC_TRANSPORTER_2"/>
    <property type="match status" value="1"/>
</dbReference>
<dbReference type="GO" id="GO:0005886">
    <property type="term" value="C:plasma membrane"/>
    <property type="evidence" value="ECO:0007669"/>
    <property type="project" value="UniProtKB-SubCell"/>
</dbReference>
<name>A0A099T264_METMT</name>
<reference evidence="14 15" key="1">
    <citation type="submission" date="2014-09" db="EMBL/GenBank/DDBJ databases">
        <title>Draft genome sequence of an obligately methylotrophic methanogen, Methanococcoides methylutens, isolated from marine sediment.</title>
        <authorList>
            <person name="Guan Y."/>
            <person name="Ngugi D.K."/>
            <person name="Blom J."/>
            <person name="Ali S."/>
            <person name="Ferry J.G."/>
            <person name="Stingl U."/>
        </authorList>
    </citation>
    <scope>NUCLEOTIDE SEQUENCE [LARGE SCALE GENOMIC DNA]</scope>
    <source>
        <strain evidence="14 15">DSM 2657</strain>
    </source>
</reference>
<dbReference type="PANTHER" id="PTHR43297">
    <property type="entry name" value="OLIGOPEPTIDE TRANSPORT ATP-BINDING PROTEIN APPD"/>
    <property type="match status" value="1"/>
</dbReference>
<dbReference type="PROSITE" id="PS00211">
    <property type="entry name" value="ABC_TRANSPORTER_1"/>
    <property type="match status" value="1"/>
</dbReference>
<keyword evidence="7" id="KW-0406">Ion transport</keyword>
<evidence type="ECO:0000313" key="15">
    <source>
        <dbReference type="Proteomes" id="UP000029859"/>
    </source>
</evidence>
<keyword evidence="2" id="KW-0813">Transport</keyword>
<dbReference type="EMBL" id="JRHO01000014">
    <property type="protein sequence ID" value="KGK98331.1"/>
    <property type="molecule type" value="Genomic_DNA"/>
</dbReference>
<organism evidence="14 15">
    <name type="scientific">Methanococcoides methylutens</name>
    <dbReference type="NCBI Taxonomy" id="2226"/>
    <lineage>
        <taxon>Archaea</taxon>
        <taxon>Methanobacteriati</taxon>
        <taxon>Methanobacteriota</taxon>
        <taxon>Stenosarchaea group</taxon>
        <taxon>Methanomicrobia</taxon>
        <taxon>Methanosarcinales</taxon>
        <taxon>Methanosarcinaceae</taxon>
        <taxon>Methanococcoides</taxon>
    </lineage>
</organism>
<dbReference type="InterPro" id="IPR003593">
    <property type="entry name" value="AAA+_ATPase"/>
</dbReference>
<dbReference type="InterPro" id="IPR027417">
    <property type="entry name" value="P-loop_NTPase"/>
</dbReference>
<evidence type="ECO:0000313" key="14">
    <source>
        <dbReference type="EMBL" id="KGK98331.1"/>
    </source>
</evidence>
<dbReference type="InterPro" id="IPR013563">
    <property type="entry name" value="Oligopep_ABC_C"/>
</dbReference>
<dbReference type="GO" id="GO:0016887">
    <property type="term" value="F:ATP hydrolysis activity"/>
    <property type="evidence" value="ECO:0007669"/>
    <property type="project" value="InterPro"/>
</dbReference>
<comment type="subcellular location">
    <subcellularLocation>
        <location evidence="1">Cell membrane</location>
        <topology evidence="1">Peripheral membrane protein</topology>
    </subcellularLocation>
</comment>
<dbReference type="FunFam" id="3.40.50.300:FF:000016">
    <property type="entry name" value="Oligopeptide ABC transporter ATP-binding component"/>
    <property type="match status" value="1"/>
</dbReference>
<keyword evidence="5 14" id="KW-0067">ATP-binding</keyword>
<evidence type="ECO:0000256" key="6">
    <source>
        <dbReference type="ARBA" id="ARBA00022967"/>
    </source>
</evidence>
<dbReference type="OrthoDB" id="18209at2157"/>
<dbReference type="InterPro" id="IPR017871">
    <property type="entry name" value="ABC_transporter-like_CS"/>
</dbReference>
<keyword evidence="4" id="KW-0547">Nucleotide-binding</keyword>
<sequence length="313" mass="34590">MSLLKIQNLKVHFNARGKIVKANNGIDLEVRENEVMGLIGETGCGKTILGRAIIRLLSDNVEFAGKIIYKGEDLLCLPEDRLRKIRGKDIGIILQNPSAALNPVLSVGDQISEIYRYHGDMKKQEAGIRAAKMLEMVGIDPKRMYEYPHQFSGGMKQRVMIAMGLALNPGLLIADEPTKGLDPATKDKIVYLICELVKKRNTSLLLITHDLGVAEKMCDRIAVMYAGEIIEIATIGNILSHPKHPYTQDLLNSLPKRGLNPTVGESPSLSSPPSGCSFHPRCKCVMDECTKKHPVLVETEKGTNVRCFLYEGN</sequence>
<dbReference type="SMART" id="SM00382">
    <property type="entry name" value="AAA"/>
    <property type="match status" value="1"/>
</dbReference>
<keyword evidence="8" id="KW-0472">Membrane</keyword>
<comment type="catalytic activity">
    <reaction evidence="12">
        <text>Ni(2+)(out) + ATP + H2O = Ni(2+)(in) + ADP + phosphate + H(+)</text>
        <dbReference type="Rhea" id="RHEA:15557"/>
        <dbReference type="ChEBI" id="CHEBI:15377"/>
        <dbReference type="ChEBI" id="CHEBI:15378"/>
        <dbReference type="ChEBI" id="CHEBI:30616"/>
        <dbReference type="ChEBI" id="CHEBI:43474"/>
        <dbReference type="ChEBI" id="CHEBI:49786"/>
        <dbReference type="ChEBI" id="CHEBI:456216"/>
        <dbReference type="EC" id="7.2.2.11"/>
    </reaction>
    <physiologicalReaction direction="left-to-right" evidence="12">
        <dbReference type="Rhea" id="RHEA:15558"/>
    </physiologicalReaction>
</comment>
<evidence type="ECO:0000256" key="2">
    <source>
        <dbReference type="ARBA" id="ARBA00022448"/>
    </source>
</evidence>
<evidence type="ECO:0000256" key="7">
    <source>
        <dbReference type="ARBA" id="ARBA00023065"/>
    </source>
</evidence>
<dbReference type="GO" id="GO:0015833">
    <property type="term" value="P:peptide transport"/>
    <property type="evidence" value="ECO:0007669"/>
    <property type="project" value="InterPro"/>
</dbReference>
<evidence type="ECO:0000256" key="8">
    <source>
        <dbReference type="ARBA" id="ARBA00023136"/>
    </source>
</evidence>
<keyword evidence="3" id="KW-1003">Cell membrane</keyword>
<dbReference type="InterPro" id="IPR003439">
    <property type="entry name" value="ABC_transporter-like_ATP-bd"/>
</dbReference>
<accession>A0A099T264</accession>